<dbReference type="GO" id="GO:0031982">
    <property type="term" value="C:vesicle"/>
    <property type="evidence" value="ECO:0007669"/>
    <property type="project" value="TreeGrafter"/>
</dbReference>
<dbReference type="PANTHER" id="PTHR46186">
    <property type="entry name" value="CYSTATIN"/>
    <property type="match status" value="1"/>
</dbReference>
<evidence type="ECO:0000256" key="7">
    <source>
        <dbReference type="SAM" id="SignalP"/>
    </source>
</evidence>
<evidence type="ECO:0000256" key="4">
    <source>
        <dbReference type="ARBA" id="ARBA00022690"/>
    </source>
</evidence>
<evidence type="ECO:0000256" key="5">
    <source>
        <dbReference type="ARBA" id="ARBA00022704"/>
    </source>
</evidence>
<accession>A0A131YUX0</accession>
<evidence type="ECO:0000313" key="9">
    <source>
        <dbReference type="EMBL" id="JAP81946.1"/>
    </source>
</evidence>
<dbReference type="GO" id="GO:0005737">
    <property type="term" value="C:cytoplasm"/>
    <property type="evidence" value="ECO:0007669"/>
    <property type="project" value="TreeGrafter"/>
</dbReference>
<dbReference type="GO" id="GO:0005615">
    <property type="term" value="C:extracellular space"/>
    <property type="evidence" value="ECO:0007669"/>
    <property type="project" value="TreeGrafter"/>
</dbReference>
<evidence type="ECO:0000256" key="2">
    <source>
        <dbReference type="ARBA" id="ARBA00009403"/>
    </source>
</evidence>
<name>A0A131YUX0_RHIAP</name>
<dbReference type="GO" id="GO:0004869">
    <property type="term" value="F:cysteine-type endopeptidase inhibitor activity"/>
    <property type="evidence" value="ECO:0007669"/>
    <property type="project" value="UniProtKB-KW"/>
</dbReference>
<protein>
    <submittedName>
        <fullName evidence="9">Cystatin</fullName>
    </submittedName>
</protein>
<keyword evidence="5" id="KW-0789">Thiol protease inhibitor</keyword>
<feature type="domain" description="Cystatin" evidence="8">
    <location>
        <begin position="29"/>
        <end position="136"/>
    </location>
</feature>
<evidence type="ECO:0000256" key="1">
    <source>
        <dbReference type="ARBA" id="ARBA00004613"/>
    </source>
</evidence>
<sequence length="141" mass="16074">MAAIKTTCMVMLLAVWTVVLFSSCCASEELMGGWQEQNPYGDPTYLKLAHYAVSRQTKGKRVFDTVVKLRRVATQVVNGFKYMLIFAVAPSNCKIGRDYYSARRCRPTRQPNKECQAIVYVAPTSGRKRVMRYKCRVAVQF</sequence>
<dbReference type="Gene3D" id="3.10.450.10">
    <property type="match status" value="1"/>
</dbReference>
<evidence type="ECO:0000256" key="6">
    <source>
        <dbReference type="ARBA" id="ARBA00022729"/>
    </source>
</evidence>
<dbReference type="PANTHER" id="PTHR46186:SF2">
    <property type="entry name" value="CYSTATIN"/>
    <property type="match status" value="1"/>
</dbReference>
<reference evidence="9" key="1">
    <citation type="journal article" date="2016" name="Ticks Tick Borne Dis.">
        <title>De novo assembly and annotation of the salivary gland transcriptome of Rhipicephalus appendiculatus male and female ticks during blood feeding.</title>
        <authorList>
            <person name="de Castro M.H."/>
            <person name="de Klerk D."/>
            <person name="Pienaar R."/>
            <person name="Latif A.A."/>
            <person name="Rees D.J."/>
            <person name="Mans B.J."/>
        </authorList>
    </citation>
    <scope>NUCLEOTIDE SEQUENCE</scope>
    <source>
        <tissue evidence="9">Salivary glands</tissue>
    </source>
</reference>
<proteinExistence type="inferred from homology"/>
<evidence type="ECO:0000259" key="8">
    <source>
        <dbReference type="SMART" id="SM00043"/>
    </source>
</evidence>
<dbReference type="PROSITE" id="PS51257">
    <property type="entry name" value="PROKAR_LIPOPROTEIN"/>
    <property type="match status" value="1"/>
</dbReference>
<keyword evidence="3" id="KW-0964">Secreted</keyword>
<dbReference type="SUPFAM" id="SSF54403">
    <property type="entry name" value="Cystatin/monellin"/>
    <property type="match status" value="1"/>
</dbReference>
<feature type="signal peptide" evidence="7">
    <location>
        <begin position="1"/>
        <end position="26"/>
    </location>
</feature>
<comment type="similarity">
    <text evidence="2">Belongs to the cystatin family.</text>
</comment>
<dbReference type="SMART" id="SM00043">
    <property type="entry name" value="CY"/>
    <property type="match status" value="1"/>
</dbReference>
<dbReference type="CDD" id="cd00042">
    <property type="entry name" value="CY"/>
    <property type="match status" value="1"/>
</dbReference>
<dbReference type="AlphaFoldDB" id="A0A131YUX0"/>
<organism evidence="9">
    <name type="scientific">Rhipicephalus appendiculatus</name>
    <name type="common">Brown ear tick</name>
    <dbReference type="NCBI Taxonomy" id="34631"/>
    <lineage>
        <taxon>Eukaryota</taxon>
        <taxon>Metazoa</taxon>
        <taxon>Ecdysozoa</taxon>
        <taxon>Arthropoda</taxon>
        <taxon>Chelicerata</taxon>
        <taxon>Arachnida</taxon>
        <taxon>Acari</taxon>
        <taxon>Parasitiformes</taxon>
        <taxon>Ixodida</taxon>
        <taxon>Ixodoidea</taxon>
        <taxon>Ixodidae</taxon>
        <taxon>Rhipicephalinae</taxon>
        <taxon>Rhipicephalus</taxon>
        <taxon>Rhipicephalus</taxon>
    </lineage>
</organism>
<dbReference type="InterPro" id="IPR000010">
    <property type="entry name" value="Cystatin_dom"/>
</dbReference>
<feature type="chain" id="PRO_5007286176" evidence="7">
    <location>
        <begin position="27"/>
        <end position="141"/>
    </location>
</feature>
<comment type="subcellular location">
    <subcellularLocation>
        <location evidence="1">Secreted</location>
    </subcellularLocation>
</comment>
<dbReference type="EMBL" id="GEDV01006611">
    <property type="protein sequence ID" value="JAP81946.1"/>
    <property type="molecule type" value="Transcribed_RNA"/>
</dbReference>
<keyword evidence="4" id="KW-0646">Protease inhibitor</keyword>
<evidence type="ECO:0000256" key="3">
    <source>
        <dbReference type="ARBA" id="ARBA00022525"/>
    </source>
</evidence>
<dbReference type="InterPro" id="IPR046350">
    <property type="entry name" value="Cystatin_sf"/>
</dbReference>
<keyword evidence="6 7" id="KW-0732">Signal</keyword>